<feature type="compositionally biased region" description="Basic and acidic residues" evidence="1">
    <location>
        <begin position="142"/>
        <end position="152"/>
    </location>
</feature>
<organism evidence="2 3">
    <name type="scientific">Nakamurella aerolata</name>
    <dbReference type="NCBI Taxonomy" id="1656892"/>
    <lineage>
        <taxon>Bacteria</taxon>
        <taxon>Bacillati</taxon>
        <taxon>Actinomycetota</taxon>
        <taxon>Actinomycetes</taxon>
        <taxon>Nakamurellales</taxon>
        <taxon>Nakamurellaceae</taxon>
        <taxon>Nakamurella</taxon>
    </lineage>
</organism>
<gene>
    <name evidence="2" type="ORF">HKD39_00695</name>
</gene>
<evidence type="ECO:0000313" key="2">
    <source>
        <dbReference type="EMBL" id="NNG34260.1"/>
    </source>
</evidence>
<reference evidence="2 3" key="1">
    <citation type="submission" date="2020-05" db="EMBL/GenBank/DDBJ databases">
        <title>Nakamurella sp. DB0629 isolated from air conditioner.</title>
        <authorList>
            <person name="Kim D.H."/>
            <person name="Kim D.-U."/>
        </authorList>
    </citation>
    <scope>NUCLEOTIDE SEQUENCE [LARGE SCALE GENOMIC DNA]</scope>
    <source>
        <strain evidence="2 3">DB0629</strain>
    </source>
</reference>
<accession>A0A849A6X9</accession>
<dbReference type="InterPro" id="IPR010985">
    <property type="entry name" value="Ribbon_hlx_hlx"/>
</dbReference>
<proteinExistence type="predicted"/>
<comment type="caution">
    <text evidence="2">The sequence shown here is derived from an EMBL/GenBank/DDBJ whole genome shotgun (WGS) entry which is preliminary data.</text>
</comment>
<feature type="compositionally biased region" description="Gly residues" evidence="1">
    <location>
        <begin position="208"/>
        <end position="220"/>
    </location>
</feature>
<dbReference type="SUPFAM" id="SSF47598">
    <property type="entry name" value="Ribbon-helix-helix"/>
    <property type="match status" value="1"/>
</dbReference>
<dbReference type="RefSeq" id="WP_171197928.1">
    <property type="nucleotide sequence ID" value="NZ_JABEND010000001.1"/>
</dbReference>
<dbReference type="Proteomes" id="UP000562984">
    <property type="component" value="Unassembled WGS sequence"/>
</dbReference>
<feature type="compositionally biased region" description="Basic residues" evidence="1">
    <location>
        <begin position="102"/>
        <end position="120"/>
    </location>
</feature>
<name>A0A849A6X9_9ACTN</name>
<sequence>MDLSPYVDQLRRDLVRAAALGDEQTRRTAEALAGSIESSARLMLLSALSDLAGEITGALDDTTVEVRLDGQDLRVTVEQHDRDELTDADAGTDSASWDATGPRRRGRGPHGRRPYPHHPARPGPSPRGSGSGDADDPDGDPDDLKRAMREAGNELSRTTVRLFNDLKSQAESAASDQGVSLNTYISRAISDSVKGIRQPKSPRRRGSGNSGGTVSGWIQG</sequence>
<evidence type="ECO:0000313" key="3">
    <source>
        <dbReference type="Proteomes" id="UP000562984"/>
    </source>
</evidence>
<dbReference type="EMBL" id="JABEND010000001">
    <property type="protein sequence ID" value="NNG34260.1"/>
    <property type="molecule type" value="Genomic_DNA"/>
</dbReference>
<dbReference type="AlphaFoldDB" id="A0A849A6X9"/>
<keyword evidence="3" id="KW-1185">Reference proteome</keyword>
<evidence type="ECO:0000256" key="1">
    <source>
        <dbReference type="SAM" id="MobiDB-lite"/>
    </source>
</evidence>
<dbReference type="Pfam" id="PF05534">
    <property type="entry name" value="HicB"/>
    <property type="match status" value="1"/>
</dbReference>
<feature type="region of interest" description="Disordered" evidence="1">
    <location>
        <begin position="79"/>
        <end position="157"/>
    </location>
</feature>
<dbReference type="InterPro" id="IPR008651">
    <property type="entry name" value="Uncharacterised_HicB"/>
</dbReference>
<feature type="region of interest" description="Disordered" evidence="1">
    <location>
        <begin position="187"/>
        <end position="220"/>
    </location>
</feature>
<dbReference type="GO" id="GO:0006355">
    <property type="term" value="P:regulation of DNA-templated transcription"/>
    <property type="evidence" value="ECO:0007669"/>
    <property type="project" value="InterPro"/>
</dbReference>
<protein>
    <submittedName>
        <fullName evidence="2">Toxin-antitoxin system HicB family antitoxin</fullName>
    </submittedName>
</protein>